<evidence type="ECO:0000313" key="2">
    <source>
        <dbReference type="EMBL" id="SES33882.1"/>
    </source>
</evidence>
<dbReference type="OrthoDB" id="9791898at2"/>
<evidence type="ECO:0000259" key="1">
    <source>
        <dbReference type="Pfam" id="PF03819"/>
    </source>
</evidence>
<dbReference type="Proteomes" id="UP000199019">
    <property type="component" value="Unassembled WGS sequence"/>
</dbReference>
<dbReference type="RefSeq" id="WP_143056229.1">
    <property type="nucleotide sequence ID" value="NZ_FOHB01000005.1"/>
</dbReference>
<evidence type="ECO:0000313" key="3">
    <source>
        <dbReference type="Proteomes" id="UP000199019"/>
    </source>
</evidence>
<dbReference type="EMBL" id="FOHB01000005">
    <property type="protein sequence ID" value="SES33882.1"/>
    <property type="molecule type" value="Genomic_DNA"/>
</dbReference>
<protein>
    <submittedName>
        <fullName evidence="2">NTP pyrophosphatase, house-cleaning of non-canonical NTPs</fullName>
    </submittedName>
</protein>
<dbReference type="Pfam" id="PF03819">
    <property type="entry name" value="MazG"/>
    <property type="match status" value="1"/>
</dbReference>
<keyword evidence="3" id="KW-1185">Reference proteome</keyword>
<sequence length="113" mass="12615">MDLSGWSDEVEEISQQYAARFGVERTSPWFLLKLQEEVGELTQAYLQATGQGRDKGRSAGELRQDLEAEVADVLAMLLLFARHHGVDVEDALDRKWLAYRAVNAPHLADDASA</sequence>
<gene>
    <name evidence="2" type="ORF">SAMN05216199_2951</name>
</gene>
<dbReference type="STRING" id="587636.SAMN05216199_2951"/>
<reference evidence="3" key="1">
    <citation type="submission" date="2016-10" db="EMBL/GenBank/DDBJ databases">
        <authorList>
            <person name="Varghese N."/>
            <person name="Submissions S."/>
        </authorList>
    </citation>
    <scope>NUCLEOTIDE SEQUENCE [LARGE SCALE GENOMIC DNA]</scope>
    <source>
        <strain evidence="3">CGMCC 1.6963</strain>
    </source>
</reference>
<dbReference type="CDD" id="cd11538">
    <property type="entry name" value="NTP-PPase_u1"/>
    <property type="match status" value="1"/>
</dbReference>
<dbReference type="SUPFAM" id="SSF101386">
    <property type="entry name" value="all-alpha NTP pyrophosphatases"/>
    <property type="match status" value="1"/>
</dbReference>
<dbReference type="InterPro" id="IPR004518">
    <property type="entry name" value="MazG-like_dom"/>
</dbReference>
<name>A0A1H9WIV0_9MICO</name>
<accession>A0A1H9WIV0</accession>
<dbReference type="Gene3D" id="1.10.287.1080">
    <property type="entry name" value="MazG-like"/>
    <property type="match status" value="1"/>
</dbReference>
<dbReference type="AlphaFoldDB" id="A0A1H9WIV0"/>
<organism evidence="2 3">
    <name type="scientific">Pedococcus cremeus</name>
    <dbReference type="NCBI Taxonomy" id="587636"/>
    <lineage>
        <taxon>Bacteria</taxon>
        <taxon>Bacillati</taxon>
        <taxon>Actinomycetota</taxon>
        <taxon>Actinomycetes</taxon>
        <taxon>Micrococcales</taxon>
        <taxon>Intrasporangiaceae</taxon>
        <taxon>Pedococcus</taxon>
    </lineage>
</organism>
<feature type="domain" description="NTP pyrophosphohydrolase MazG-like" evidence="1">
    <location>
        <begin position="31"/>
        <end position="94"/>
    </location>
</feature>
<proteinExistence type="predicted"/>